<evidence type="ECO:0000313" key="2">
    <source>
        <dbReference type="EMBL" id="KAJ8884756.1"/>
    </source>
</evidence>
<evidence type="ECO:0000256" key="1">
    <source>
        <dbReference type="SAM" id="MobiDB-lite"/>
    </source>
</evidence>
<comment type="caution">
    <text evidence="2">The sequence shown here is derived from an EMBL/GenBank/DDBJ whole genome shotgun (WGS) entry which is preliminary data.</text>
</comment>
<protein>
    <submittedName>
        <fullName evidence="2">Uncharacterized protein</fullName>
    </submittedName>
</protein>
<proteinExistence type="predicted"/>
<reference evidence="2 3" key="1">
    <citation type="submission" date="2023-02" db="EMBL/GenBank/DDBJ databases">
        <title>LHISI_Scaffold_Assembly.</title>
        <authorList>
            <person name="Stuart O.P."/>
            <person name="Cleave R."/>
            <person name="Magrath M.J.L."/>
            <person name="Mikheyev A.S."/>
        </authorList>
    </citation>
    <scope>NUCLEOTIDE SEQUENCE [LARGE SCALE GENOMIC DNA]</scope>
    <source>
        <strain evidence="2">Daus_M_001</strain>
        <tissue evidence="2">Leg muscle</tissue>
    </source>
</reference>
<accession>A0ABQ9HKA1</accession>
<name>A0ABQ9HKA1_9NEOP</name>
<organism evidence="2 3">
    <name type="scientific">Dryococelus australis</name>
    <dbReference type="NCBI Taxonomy" id="614101"/>
    <lineage>
        <taxon>Eukaryota</taxon>
        <taxon>Metazoa</taxon>
        <taxon>Ecdysozoa</taxon>
        <taxon>Arthropoda</taxon>
        <taxon>Hexapoda</taxon>
        <taxon>Insecta</taxon>
        <taxon>Pterygota</taxon>
        <taxon>Neoptera</taxon>
        <taxon>Polyneoptera</taxon>
        <taxon>Phasmatodea</taxon>
        <taxon>Verophasmatodea</taxon>
        <taxon>Anareolatae</taxon>
        <taxon>Phasmatidae</taxon>
        <taxon>Eurycanthinae</taxon>
        <taxon>Dryococelus</taxon>
    </lineage>
</organism>
<gene>
    <name evidence="2" type="ORF">PR048_010952</name>
</gene>
<keyword evidence="3" id="KW-1185">Reference proteome</keyword>
<dbReference type="Proteomes" id="UP001159363">
    <property type="component" value="Chromosome X"/>
</dbReference>
<evidence type="ECO:0000313" key="3">
    <source>
        <dbReference type="Proteomes" id="UP001159363"/>
    </source>
</evidence>
<dbReference type="EMBL" id="JARBHB010000004">
    <property type="protein sequence ID" value="KAJ8884756.1"/>
    <property type="molecule type" value="Genomic_DNA"/>
</dbReference>
<feature type="region of interest" description="Disordered" evidence="1">
    <location>
        <begin position="1"/>
        <end position="20"/>
    </location>
</feature>
<feature type="compositionally biased region" description="Polar residues" evidence="1">
    <location>
        <begin position="8"/>
        <end position="18"/>
    </location>
</feature>
<sequence>MRSLLQGVESSTSKTTSCELRRESPWYGGSEHSAPVQPQWAGIIGNCLVGPVVLPQCLTDEAYMHFLKVTLPPLLEEEHLVVQSVTRLLHNSDPAHFSALPCGCILKSFSVDGLDNMDQLHGPPGRWTLTL</sequence>